<dbReference type="RefSeq" id="WP_064027923.1">
    <property type="nucleotide sequence ID" value="NZ_LUUL01000084.1"/>
</dbReference>
<dbReference type="Gene3D" id="2.60.120.1440">
    <property type="match status" value="1"/>
</dbReference>
<comment type="caution">
    <text evidence="3">The sequence shown here is derived from an EMBL/GenBank/DDBJ whole genome shotgun (WGS) entry which is preliminary data.</text>
</comment>
<dbReference type="GO" id="GO:0016989">
    <property type="term" value="F:sigma factor antagonist activity"/>
    <property type="evidence" value="ECO:0007669"/>
    <property type="project" value="TreeGrafter"/>
</dbReference>
<dbReference type="Pfam" id="PF16220">
    <property type="entry name" value="DUF4880"/>
    <property type="match status" value="1"/>
</dbReference>
<organism evidence="3 4">
    <name type="scientific">Methylomonas koyamae</name>
    <dbReference type="NCBI Taxonomy" id="702114"/>
    <lineage>
        <taxon>Bacteria</taxon>
        <taxon>Pseudomonadati</taxon>
        <taxon>Pseudomonadota</taxon>
        <taxon>Gammaproteobacteria</taxon>
        <taxon>Methylococcales</taxon>
        <taxon>Methylococcaceae</taxon>
        <taxon>Methylomonas</taxon>
    </lineage>
</organism>
<evidence type="ECO:0000313" key="3">
    <source>
        <dbReference type="EMBL" id="OAI24970.1"/>
    </source>
</evidence>
<feature type="domain" description="FecR protein" evidence="1">
    <location>
        <begin position="112"/>
        <end position="207"/>
    </location>
</feature>
<evidence type="ECO:0000259" key="1">
    <source>
        <dbReference type="Pfam" id="PF04773"/>
    </source>
</evidence>
<keyword evidence="4" id="KW-1185">Reference proteome</keyword>
<dbReference type="InterPro" id="IPR032623">
    <property type="entry name" value="FecR_N"/>
</dbReference>
<dbReference type="EMBL" id="LUUL01000084">
    <property type="protein sequence ID" value="OAI24970.1"/>
    <property type="molecule type" value="Genomic_DNA"/>
</dbReference>
<dbReference type="Proteomes" id="UP000077734">
    <property type="component" value="Unassembled WGS sequence"/>
</dbReference>
<proteinExistence type="predicted"/>
<accession>A0AA91I4P6</accession>
<dbReference type="AlphaFoldDB" id="A0AA91I4P6"/>
<name>A0AA91I4P6_9GAMM</name>
<dbReference type="InterPro" id="IPR012373">
    <property type="entry name" value="Ferrdict_sens_TM"/>
</dbReference>
<evidence type="ECO:0000313" key="4">
    <source>
        <dbReference type="Proteomes" id="UP000077734"/>
    </source>
</evidence>
<evidence type="ECO:0000259" key="2">
    <source>
        <dbReference type="Pfam" id="PF16220"/>
    </source>
</evidence>
<evidence type="ECO:0008006" key="5">
    <source>
        <dbReference type="Google" id="ProtNLM"/>
    </source>
</evidence>
<dbReference type="PIRSF" id="PIRSF018266">
    <property type="entry name" value="FecR"/>
    <property type="match status" value="1"/>
</dbReference>
<dbReference type="InterPro" id="IPR006860">
    <property type="entry name" value="FecR"/>
</dbReference>
<feature type="domain" description="FecR N-terminal" evidence="2">
    <location>
        <begin position="16"/>
        <end position="55"/>
    </location>
</feature>
<dbReference type="PANTHER" id="PTHR30273:SF2">
    <property type="entry name" value="PROTEIN FECR"/>
    <property type="match status" value="1"/>
</dbReference>
<protein>
    <recommendedName>
        <fullName evidence="5">Iron dicitrate transport regulator FecR</fullName>
    </recommendedName>
</protein>
<sequence>MRHKHNPNIAPRILAQAAEWFALFGSGEARQDDTAKWQAWLDAHPDHRAAWARVEFYTDKFRALPPKAAYAALDAPDLYRRRAIKNLVLLGVVGLGSWQVSRSRFWHEYTADYQTAAGESQTLALPDGSTAILDSGSALNLAFSADWRRLQLLSGEIYIETAPDKSGRQRPFVVDNEDGRVRALGTRFSVSQGQGGSRVAVFADAVEIQPAHGSVPKQVLRAGQQTGFSANHIETIQSNPLDRPAWTQGVIIADDMPLGEFLLQLSRYRRGYITCSPEIAGLRIVGSFPLQDTDHILTSLEATLPVKLSHPLPYWVKVLPR</sequence>
<dbReference type="Pfam" id="PF04773">
    <property type="entry name" value="FecR"/>
    <property type="match status" value="1"/>
</dbReference>
<gene>
    <name evidence="3" type="ORF">A1356_14420</name>
</gene>
<dbReference type="PANTHER" id="PTHR30273">
    <property type="entry name" value="PERIPLASMIC SIGNAL SENSOR AND SIGMA FACTOR ACTIVATOR FECR-RELATED"/>
    <property type="match status" value="1"/>
</dbReference>
<reference evidence="3 4" key="1">
    <citation type="submission" date="2016-03" db="EMBL/GenBank/DDBJ databases">
        <authorList>
            <person name="Heylen K."/>
            <person name="De Vos P."/>
            <person name="Vekeman B."/>
        </authorList>
    </citation>
    <scope>NUCLEOTIDE SEQUENCE [LARGE SCALE GENOMIC DNA]</scope>
    <source>
        <strain evidence="3 4">R-49807</strain>
    </source>
</reference>